<dbReference type="InterPro" id="IPR008978">
    <property type="entry name" value="HSP20-like_chaperone"/>
</dbReference>
<dbReference type="EMBL" id="BLLK01000069">
    <property type="protein sequence ID" value="GFH60328.1"/>
    <property type="molecule type" value="Genomic_DNA"/>
</dbReference>
<feature type="compositionally biased region" description="Low complexity" evidence="1">
    <location>
        <begin position="37"/>
        <end position="48"/>
    </location>
</feature>
<proteinExistence type="predicted"/>
<evidence type="ECO:0008006" key="4">
    <source>
        <dbReference type="Google" id="ProtNLM"/>
    </source>
</evidence>
<gene>
    <name evidence="2" type="ORF">CTEN210_16804</name>
</gene>
<evidence type="ECO:0000313" key="2">
    <source>
        <dbReference type="EMBL" id="GFH60328.1"/>
    </source>
</evidence>
<accession>A0AAD3D9N5</accession>
<evidence type="ECO:0000256" key="1">
    <source>
        <dbReference type="SAM" id="MobiDB-lite"/>
    </source>
</evidence>
<protein>
    <recommendedName>
        <fullName evidence="4">CS domain-containing protein</fullName>
    </recommendedName>
</protein>
<evidence type="ECO:0000313" key="3">
    <source>
        <dbReference type="Proteomes" id="UP001054902"/>
    </source>
</evidence>
<reference evidence="2 3" key="1">
    <citation type="journal article" date="2021" name="Sci. Rep.">
        <title>The genome of the diatom Chaetoceros tenuissimus carries an ancient integrated fragment of an extant virus.</title>
        <authorList>
            <person name="Hongo Y."/>
            <person name="Kimura K."/>
            <person name="Takaki Y."/>
            <person name="Yoshida Y."/>
            <person name="Baba S."/>
            <person name="Kobayashi G."/>
            <person name="Nagasaki K."/>
            <person name="Hano T."/>
            <person name="Tomaru Y."/>
        </authorList>
    </citation>
    <scope>NUCLEOTIDE SEQUENCE [LARGE SCALE GENOMIC DNA]</scope>
    <source>
        <strain evidence="2 3">NIES-3715</strain>
    </source>
</reference>
<keyword evidence="3" id="KW-1185">Reference proteome</keyword>
<sequence length="272" mass="30542">MPGGIDYSKWDKIDYGSDDEDSSMNEEVPAVTRLDESSSVTFSSNGVSIAPSPTIQKEKEPSSTPPVPNDSSISKNVKKRKICTKNGSSYVDPKSGNEILWSQDRNEVNISIIYDCNTIASKDIRVKFHGALSYQDRFCAVGTENIIDGVEGSKGKLIVTAKGCTEPLLQGYTGYPVYLPQDEEEIDWEIDVTNSNMKMIRITLLKAVPMQGLTVWWSRPLIHFPEIDVVSGIEGRTSSNSNKDKHDEWKQSWEEAHRMFKEKIKNKEKQSI</sequence>
<dbReference type="Proteomes" id="UP001054902">
    <property type="component" value="Unassembled WGS sequence"/>
</dbReference>
<name>A0AAD3D9N5_9STRA</name>
<comment type="caution">
    <text evidence="2">The sequence shown here is derived from an EMBL/GenBank/DDBJ whole genome shotgun (WGS) entry which is preliminary data.</text>
</comment>
<organism evidence="2 3">
    <name type="scientific">Chaetoceros tenuissimus</name>
    <dbReference type="NCBI Taxonomy" id="426638"/>
    <lineage>
        <taxon>Eukaryota</taxon>
        <taxon>Sar</taxon>
        <taxon>Stramenopiles</taxon>
        <taxon>Ochrophyta</taxon>
        <taxon>Bacillariophyta</taxon>
        <taxon>Coscinodiscophyceae</taxon>
        <taxon>Chaetocerotophycidae</taxon>
        <taxon>Chaetocerotales</taxon>
        <taxon>Chaetocerotaceae</taxon>
        <taxon>Chaetoceros</taxon>
    </lineage>
</organism>
<dbReference type="AlphaFoldDB" id="A0AAD3D9N5"/>
<dbReference type="Gene3D" id="2.60.40.790">
    <property type="match status" value="1"/>
</dbReference>
<feature type="region of interest" description="Disordered" evidence="1">
    <location>
        <begin position="1"/>
        <end position="78"/>
    </location>
</feature>